<dbReference type="InterPro" id="IPR011009">
    <property type="entry name" value="Kinase-like_dom_sf"/>
</dbReference>
<dbReference type="EMBL" id="JBHFEH010000015">
    <property type="protein sequence ID" value="KAL2054438.1"/>
    <property type="molecule type" value="Genomic_DNA"/>
</dbReference>
<dbReference type="SUPFAM" id="SSF56112">
    <property type="entry name" value="Protein kinase-like (PK-like)"/>
    <property type="match status" value="1"/>
</dbReference>
<reference evidence="1 2" key="1">
    <citation type="submission" date="2024-09" db="EMBL/GenBank/DDBJ databases">
        <title>Rethinking Asexuality: The Enigmatic Case of Functional Sexual Genes in Lepraria (Stereocaulaceae).</title>
        <authorList>
            <person name="Doellman M."/>
            <person name="Sun Y."/>
            <person name="Barcenas-Pena A."/>
            <person name="Lumbsch H.T."/>
            <person name="Grewe F."/>
        </authorList>
    </citation>
    <scope>NUCLEOTIDE SEQUENCE [LARGE SCALE GENOMIC DNA]</scope>
    <source>
        <strain evidence="1 2">Grewe 0041</strain>
    </source>
</reference>
<organism evidence="1 2">
    <name type="scientific">Lepraria finkii</name>
    <dbReference type="NCBI Taxonomy" id="1340010"/>
    <lineage>
        <taxon>Eukaryota</taxon>
        <taxon>Fungi</taxon>
        <taxon>Dikarya</taxon>
        <taxon>Ascomycota</taxon>
        <taxon>Pezizomycotina</taxon>
        <taxon>Lecanoromycetes</taxon>
        <taxon>OSLEUM clade</taxon>
        <taxon>Lecanoromycetidae</taxon>
        <taxon>Lecanorales</taxon>
        <taxon>Lecanorineae</taxon>
        <taxon>Stereocaulaceae</taxon>
        <taxon>Lepraria</taxon>
    </lineage>
</organism>
<evidence type="ECO:0000313" key="1">
    <source>
        <dbReference type="EMBL" id="KAL2054438.1"/>
    </source>
</evidence>
<dbReference type="Proteomes" id="UP001590951">
    <property type="component" value="Unassembled WGS sequence"/>
</dbReference>
<dbReference type="Gene3D" id="1.10.510.10">
    <property type="entry name" value="Transferase(Phosphotransferase) domain 1"/>
    <property type="match status" value="1"/>
</dbReference>
<proteinExistence type="predicted"/>
<protein>
    <submittedName>
        <fullName evidence="1">Uncharacterized protein</fullName>
    </submittedName>
</protein>
<evidence type="ECO:0000313" key="2">
    <source>
        <dbReference type="Proteomes" id="UP001590951"/>
    </source>
</evidence>
<name>A0ABR4BAI9_9LECA</name>
<comment type="caution">
    <text evidence="1">The sequence shown here is derived from an EMBL/GenBank/DDBJ whole genome shotgun (WGS) entry which is preliminary data.</text>
</comment>
<accession>A0ABR4BAI9</accession>
<sequence length="101" mass="12186">MPNKDELIQEWISMFGDLPEEWREGLPSRRATEDFKSERVTLCDWLHETYFDDDKKQYFSKADIDTLGTLLQLLMQYRPSDRPRASDLLNHTWFQRNPFTI</sequence>
<keyword evidence="2" id="KW-1185">Reference proteome</keyword>
<gene>
    <name evidence="1" type="ORF">ABVK25_005186</name>
</gene>